<feature type="non-terminal residue" evidence="1">
    <location>
        <position position="1"/>
    </location>
</feature>
<protein>
    <submittedName>
        <fullName evidence="1">Uncharacterized protein</fullName>
    </submittedName>
</protein>
<sequence length="29" mass="3412">QLPEAEREKFLKQLETIAKACRNLSNPQR</sequence>
<evidence type="ECO:0000313" key="1">
    <source>
        <dbReference type="EMBL" id="SVD04128.1"/>
    </source>
</evidence>
<reference evidence="1" key="1">
    <citation type="submission" date="2018-05" db="EMBL/GenBank/DDBJ databases">
        <authorList>
            <person name="Lanie J.A."/>
            <person name="Ng W.-L."/>
            <person name="Kazmierczak K.M."/>
            <person name="Andrzejewski T.M."/>
            <person name="Davidsen T.M."/>
            <person name="Wayne K.J."/>
            <person name="Tettelin H."/>
            <person name="Glass J.I."/>
            <person name="Rusch D."/>
            <person name="Podicherti R."/>
            <person name="Tsui H.-C.T."/>
            <person name="Winkler M.E."/>
        </authorList>
    </citation>
    <scope>NUCLEOTIDE SEQUENCE</scope>
</reference>
<gene>
    <name evidence="1" type="ORF">METZ01_LOCUS356982</name>
</gene>
<accession>A0A382S4S7</accession>
<organism evidence="1">
    <name type="scientific">marine metagenome</name>
    <dbReference type="NCBI Taxonomy" id="408172"/>
    <lineage>
        <taxon>unclassified sequences</taxon>
        <taxon>metagenomes</taxon>
        <taxon>ecological metagenomes</taxon>
    </lineage>
</organism>
<dbReference type="AlphaFoldDB" id="A0A382S4S7"/>
<dbReference type="EMBL" id="UINC01125952">
    <property type="protein sequence ID" value="SVD04128.1"/>
    <property type="molecule type" value="Genomic_DNA"/>
</dbReference>
<proteinExistence type="predicted"/>
<name>A0A382S4S7_9ZZZZ</name>